<dbReference type="EMBL" id="JAPVEA010000007">
    <property type="protein sequence ID" value="KAJ5443783.1"/>
    <property type="molecule type" value="Genomic_DNA"/>
</dbReference>
<reference evidence="2" key="1">
    <citation type="submission" date="2022-12" db="EMBL/GenBank/DDBJ databases">
        <authorList>
            <person name="Petersen C."/>
        </authorList>
    </citation>
    <scope>NUCLEOTIDE SEQUENCE</scope>
    <source>
        <strain evidence="2">IBT 16125</strain>
    </source>
</reference>
<dbReference type="AlphaFoldDB" id="A0AAD6C3X5"/>
<evidence type="ECO:0000256" key="1">
    <source>
        <dbReference type="SAM" id="MobiDB-lite"/>
    </source>
</evidence>
<sequence length="520" mass="59115">MSRPSAALQQCLSFRQSLSHTSPNMRNLRGNNRLAPATRLALITARNGTTTTSRRPFHSTQYRPVKFGRDIRPAPALRRKKKESEAGREPAFMASDGVGVLNNKGFYMRELSLDLPTAVERFNQLSESMYDDARISGLLPGISYQTFQDVTIKLFKGIQGPPNPQVIRSISSDVDAVFRIGYLSCAVDKSLTEWVISACALAGARQPITLIQARSVTWTKTTPRTKWTDMVKQFSDEGFPPAMILQAKILGMRGEYQEAFELMEKRVLPYLKPTRRRPNIFQDIAMTDLFESPWRVYALLHASYDAQFDSPESRKKADHATRIAALEYNDRKALVEYASMMMNEKNYDKYEECMCKAAAFGDKNAILYIANFYYQIFHGRYPTTAERVALAKAKAQGQPAPPNAPTPSPDENNTKPTMLTSALGWVSSFFNQSMSREDYRKLALDWYFHGFHKNIPQASFMLALMARETGERLDGSMILDHASAHLENHPEYAKMITELKENWYDPEYVPRLTSRMLAVR</sequence>
<protein>
    <submittedName>
        <fullName evidence="2">Uncharacterized protein</fullName>
    </submittedName>
</protein>
<keyword evidence="3" id="KW-1185">Reference proteome</keyword>
<name>A0AAD6C3X5_9EURO</name>
<feature type="compositionally biased region" description="Pro residues" evidence="1">
    <location>
        <begin position="399"/>
        <end position="408"/>
    </location>
</feature>
<feature type="region of interest" description="Disordered" evidence="1">
    <location>
        <begin position="392"/>
        <end position="417"/>
    </location>
</feature>
<dbReference type="SUPFAM" id="SSF81901">
    <property type="entry name" value="HCP-like"/>
    <property type="match status" value="1"/>
</dbReference>
<dbReference type="Gene3D" id="1.25.40.10">
    <property type="entry name" value="Tetratricopeptide repeat domain"/>
    <property type="match status" value="1"/>
</dbReference>
<evidence type="ECO:0000313" key="2">
    <source>
        <dbReference type="EMBL" id="KAJ5443783.1"/>
    </source>
</evidence>
<proteinExistence type="predicted"/>
<dbReference type="Proteomes" id="UP001213681">
    <property type="component" value="Unassembled WGS sequence"/>
</dbReference>
<gene>
    <name evidence="2" type="ORF">N7458_007655</name>
</gene>
<reference evidence="2" key="2">
    <citation type="journal article" date="2023" name="IMA Fungus">
        <title>Comparative genomic study of the Penicillium genus elucidates a diverse pangenome and 15 lateral gene transfer events.</title>
        <authorList>
            <person name="Petersen C."/>
            <person name="Sorensen T."/>
            <person name="Nielsen M.R."/>
            <person name="Sondergaard T.E."/>
            <person name="Sorensen J.L."/>
            <person name="Fitzpatrick D.A."/>
            <person name="Frisvad J.C."/>
            <person name="Nielsen K.L."/>
        </authorList>
    </citation>
    <scope>NUCLEOTIDE SEQUENCE</scope>
    <source>
        <strain evidence="2">IBT 16125</strain>
    </source>
</reference>
<organism evidence="2 3">
    <name type="scientific">Penicillium daleae</name>
    <dbReference type="NCBI Taxonomy" id="63821"/>
    <lineage>
        <taxon>Eukaryota</taxon>
        <taxon>Fungi</taxon>
        <taxon>Dikarya</taxon>
        <taxon>Ascomycota</taxon>
        <taxon>Pezizomycotina</taxon>
        <taxon>Eurotiomycetes</taxon>
        <taxon>Eurotiomycetidae</taxon>
        <taxon>Eurotiales</taxon>
        <taxon>Aspergillaceae</taxon>
        <taxon>Penicillium</taxon>
    </lineage>
</organism>
<comment type="caution">
    <text evidence="2">The sequence shown here is derived from an EMBL/GenBank/DDBJ whole genome shotgun (WGS) entry which is preliminary data.</text>
</comment>
<dbReference type="InterPro" id="IPR011990">
    <property type="entry name" value="TPR-like_helical_dom_sf"/>
</dbReference>
<accession>A0AAD6C3X5</accession>
<dbReference type="RefSeq" id="XP_056763863.1">
    <property type="nucleotide sequence ID" value="XM_056911037.1"/>
</dbReference>
<dbReference type="GeneID" id="81601280"/>
<evidence type="ECO:0000313" key="3">
    <source>
        <dbReference type="Proteomes" id="UP001213681"/>
    </source>
</evidence>